<dbReference type="InterPro" id="IPR036188">
    <property type="entry name" value="FAD/NAD-bd_sf"/>
</dbReference>
<dbReference type="InterPro" id="IPR036388">
    <property type="entry name" value="WH-like_DNA-bd_sf"/>
</dbReference>
<dbReference type="InterPro" id="IPR036390">
    <property type="entry name" value="WH_DNA-bd_sf"/>
</dbReference>
<organism evidence="5">
    <name type="scientific">Eutreptiella gymnastica</name>
    <dbReference type="NCBI Taxonomy" id="73025"/>
    <lineage>
        <taxon>Eukaryota</taxon>
        <taxon>Discoba</taxon>
        <taxon>Euglenozoa</taxon>
        <taxon>Euglenida</taxon>
        <taxon>Spirocuta</taxon>
        <taxon>Euglenophyceae</taxon>
        <taxon>Eutreptiales</taxon>
        <taxon>Eutreptiaceae</taxon>
        <taxon>Eutreptiella</taxon>
    </lineage>
</organism>
<dbReference type="CDD" id="cd04371">
    <property type="entry name" value="DEP"/>
    <property type="match status" value="2"/>
</dbReference>
<proteinExistence type="predicted"/>
<feature type="domain" description="DEP" evidence="4">
    <location>
        <begin position="731"/>
        <end position="808"/>
    </location>
</feature>
<evidence type="ECO:0000256" key="2">
    <source>
        <dbReference type="ARBA" id="ARBA00022827"/>
    </source>
</evidence>
<dbReference type="InterPro" id="IPR023753">
    <property type="entry name" value="FAD/NAD-binding_dom"/>
</dbReference>
<dbReference type="PANTHER" id="PTHR43014">
    <property type="entry name" value="MERCURIC REDUCTASE"/>
    <property type="match status" value="1"/>
</dbReference>
<dbReference type="PROSITE" id="PS50186">
    <property type="entry name" value="DEP"/>
    <property type="match status" value="3"/>
</dbReference>
<feature type="region of interest" description="Disordered" evidence="3">
    <location>
        <begin position="666"/>
        <end position="690"/>
    </location>
</feature>
<dbReference type="PRINTS" id="PR00368">
    <property type="entry name" value="FADPNR"/>
</dbReference>
<dbReference type="Gene3D" id="3.30.390.30">
    <property type="match status" value="2"/>
</dbReference>
<dbReference type="SUPFAM" id="SSF46785">
    <property type="entry name" value="Winged helix' DNA-binding domain"/>
    <property type="match status" value="3"/>
</dbReference>
<reference evidence="5" key="1">
    <citation type="submission" date="2021-01" db="EMBL/GenBank/DDBJ databases">
        <authorList>
            <person name="Corre E."/>
            <person name="Pelletier E."/>
            <person name="Niang G."/>
            <person name="Scheremetjew M."/>
            <person name="Finn R."/>
            <person name="Kale V."/>
            <person name="Holt S."/>
            <person name="Cochrane G."/>
            <person name="Meng A."/>
            <person name="Brown T."/>
            <person name="Cohen L."/>
        </authorList>
    </citation>
    <scope>NUCLEOTIDE SEQUENCE</scope>
    <source>
        <strain evidence="5">NIES-381</strain>
    </source>
</reference>
<evidence type="ECO:0000259" key="4">
    <source>
        <dbReference type="PROSITE" id="PS50186"/>
    </source>
</evidence>
<dbReference type="PANTHER" id="PTHR43014:SF2">
    <property type="entry name" value="MERCURIC REDUCTASE"/>
    <property type="match status" value="1"/>
</dbReference>
<feature type="domain" description="DEP" evidence="4">
    <location>
        <begin position="1347"/>
        <end position="1426"/>
    </location>
</feature>
<name>A0A7S1HVK8_9EUGL</name>
<dbReference type="PRINTS" id="PR00411">
    <property type="entry name" value="PNDRDTASEI"/>
</dbReference>
<dbReference type="GO" id="GO:0035556">
    <property type="term" value="P:intracellular signal transduction"/>
    <property type="evidence" value="ECO:0007669"/>
    <property type="project" value="InterPro"/>
</dbReference>
<evidence type="ECO:0000313" key="5">
    <source>
        <dbReference type="EMBL" id="CAD8992751.1"/>
    </source>
</evidence>
<evidence type="ECO:0000256" key="1">
    <source>
        <dbReference type="ARBA" id="ARBA00022630"/>
    </source>
</evidence>
<dbReference type="Gene3D" id="3.50.50.60">
    <property type="entry name" value="FAD/NAD(P)-binding domain"/>
    <property type="match status" value="4"/>
</dbReference>
<dbReference type="Pfam" id="PF07992">
    <property type="entry name" value="Pyr_redox_2"/>
    <property type="match status" value="2"/>
</dbReference>
<dbReference type="InterPro" id="IPR004099">
    <property type="entry name" value="Pyr_nucl-diS_OxRdtase_dimer"/>
</dbReference>
<dbReference type="Gene3D" id="1.10.10.10">
    <property type="entry name" value="Winged helix-like DNA-binding domain superfamily/Winged helix DNA-binding domain"/>
    <property type="match status" value="3"/>
</dbReference>
<evidence type="ECO:0000256" key="3">
    <source>
        <dbReference type="SAM" id="MobiDB-lite"/>
    </source>
</evidence>
<dbReference type="InterPro" id="IPR016156">
    <property type="entry name" value="FAD/NAD-linked_Rdtase_dimer_sf"/>
</dbReference>
<dbReference type="SMART" id="SM00049">
    <property type="entry name" value="DEP"/>
    <property type="match status" value="3"/>
</dbReference>
<dbReference type="Pfam" id="PF00610">
    <property type="entry name" value="DEP"/>
    <property type="match status" value="3"/>
</dbReference>
<dbReference type="InterPro" id="IPR000591">
    <property type="entry name" value="DEP_dom"/>
</dbReference>
<dbReference type="GO" id="GO:0003955">
    <property type="term" value="F:NAD(P)H dehydrogenase (quinone) activity"/>
    <property type="evidence" value="ECO:0007669"/>
    <property type="project" value="TreeGrafter"/>
</dbReference>
<dbReference type="GO" id="GO:0050660">
    <property type="term" value="F:flavin adenine dinucleotide binding"/>
    <property type="evidence" value="ECO:0007669"/>
    <property type="project" value="TreeGrafter"/>
</dbReference>
<dbReference type="EMBL" id="HBGA01010097">
    <property type="protein sequence ID" value="CAD8992751.1"/>
    <property type="molecule type" value="Transcribed_RNA"/>
</dbReference>
<gene>
    <name evidence="5" type="ORF">EGYM00392_LOCUS3798</name>
</gene>
<protein>
    <recommendedName>
        <fullName evidence="4">DEP domain-containing protein</fullName>
    </recommendedName>
</protein>
<dbReference type="SUPFAM" id="SSF51905">
    <property type="entry name" value="FAD/NAD(P)-binding domain"/>
    <property type="match status" value="2"/>
</dbReference>
<keyword evidence="1" id="KW-0285">Flavoprotein</keyword>
<dbReference type="SUPFAM" id="SSF55424">
    <property type="entry name" value="FAD/NAD-linked reductases, dimerisation (C-terminal) domain"/>
    <property type="match status" value="2"/>
</dbReference>
<sequence>MSVAAAVNIPDRLPPCHVTPALRRGGMKFGVPVHTRSIGQRTSFSDDSTKPQDSEAEIPDIRSIAQFMHERIDFGFHPKLHDRRRHCLGYQKVFTGHAITDWIMAQPWCHKPNLQTGDRQVAIKVGQKLVEAGLLQPVTHECRFGDDPLFYQLSTATSPSSSIKVPLHSNKEYDYDLVIIGAGSAGLAAAQFALHLGIKVLLLDQKSTFGGDAIWRACVPSKALKSVANIVNNMKRACEFKMGNDKPRADMKRVFSYLRDQRDAAYQGKHQRPDELRGDGADVMIGRVLFMDAETVEVKDEYGLNNVRGRFFLVATGAKPAEPNIAEIEYVSYHTYDTIFDLQELPNRLVVVGAGPQGCEMAQAFRRLGANVKLVGPQLLPKEEDWVQELIQKRFEEEGVEFVKGHVVGARQQILDGQKIITVTLEHVEIECDMLLLCVGRTPSVKGLNLEVAGVVFGDRGIKVSECLNTTRKHIYAVGDCADSPIPGQQTHYGVWQAMQAIRNMFFPSTDVGTSTLVPRVTYMSPEIAHVGMSHYEAKKQFGDYYRAVVHKNHENVQAIADDDRQGGMELLVHDDGRLLGATIVSEHASELISQLALALNQKLHIGDLAYCTHPTTTFSFAVMQVAQKVAIKDFLVTLLGQALNEVFHSPVERRLRRIGTAPLLPENPTPLVEPQATVERQQVEDEEEEKRQEVEREWATHLTLLLEGDLQETCVVPSPHRMAELILQQHEKGLPPRVTDQRLHSVGYRNCIIGRELVDWIVQQPWSSPSRVDAIDLGNKLLDAGILTHITHEYGVRDDDNHYRFTDGWVPEDLVAEVTDHTYQLVIIGAGTDALQAAQLASDLGVKVLVVEKPGTDMPTAVPSRAFAHAASVISDVCRAELFSSAMLDRLEPKWEMVVESIYERHNPDSHFVSMARLEEKKSIIDLGRQADSFRGYPRFVNAHTLELHDHLGYGPPNRVTTRFVLVCTGTQIRLSNDDIPGIESVPYSTPISAFDCDELPRRLVVVGGGAEGCEMAQIFSRLGSAVSLVAPALLPNEELWCQKALGRQFEGEGVQHLPGRVVGVCAKGEGLITVDVDGREEVECDRLLVCVGRRPLGLWALGLEAAGVQTGPLGVQVDEILRSTCPTIYASGGCADLGAHAPTRTQDATWQALQAVRNMFLPGTNLGTSTVAPRVTLTSPEVAQVGLSVAEAQALHGEDCRVFRQEGPEIARAAAEGADGLAVELVVHADGRLLGCTMMTPHAGEGIAEMALALNHGLTIGDLAYCMHPYPTYSFALMQIAVQVAAKDVFNDELGCNLRRDLGNKVGGPDLSGTLTLPRPGNGDHWRKVGIVPPGPTKLFGLLLAQLDVGTKPCIMDRTISGHKYEDVIVGQEVVDWMVTNEWCPSRAEAIRLGDTLMNAGLMAHVEGTHRFEDKELCYWLKGYSSHF</sequence>
<keyword evidence="2" id="KW-0274">FAD</keyword>
<accession>A0A7S1HVK8</accession>
<feature type="domain" description="DEP" evidence="4">
    <location>
        <begin position="72"/>
        <end position="155"/>
    </location>
</feature>
<dbReference type="Pfam" id="PF02852">
    <property type="entry name" value="Pyr_redox_dim"/>
    <property type="match status" value="2"/>
</dbReference>